<feature type="transmembrane region" description="Helical" evidence="6">
    <location>
        <begin position="162"/>
        <end position="180"/>
    </location>
</feature>
<dbReference type="PANTHER" id="PTHR13414">
    <property type="entry name" value="HUEL-CATION TRANSPORTER"/>
    <property type="match status" value="1"/>
</dbReference>
<dbReference type="SUPFAM" id="SSF161111">
    <property type="entry name" value="Cation efflux protein transmembrane domain-like"/>
    <property type="match status" value="1"/>
</dbReference>
<reference evidence="8" key="1">
    <citation type="submission" date="2021-02" db="EMBL/GenBank/DDBJ databases">
        <title>First Annotated Genome of the Yellow-green Alga Tribonema minus.</title>
        <authorList>
            <person name="Mahan K.M."/>
        </authorList>
    </citation>
    <scope>NUCLEOTIDE SEQUENCE</scope>
    <source>
        <strain evidence="8">UTEX B ZZ1240</strain>
    </source>
</reference>
<organism evidence="8 9">
    <name type="scientific">Tribonema minus</name>
    <dbReference type="NCBI Taxonomy" id="303371"/>
    <lineage>
        <taxon>Eukaryota</taxon>
        <taxon>Sar</taxon>
        <taxon>Stramenopiles</taxon>
        <taxon>Ochrophyta</taxon>
        <taxon>PX clade</taxon>
        <taxon>Xanthophyceae</taxon>
        <taxon>Tribonematales</taxon>
        <taxon>Tribonemataceae</taxon>
        <taxon>Tribonema</taxon>
    </lineage>
</organism>
<keyword evidence="5 6" id="KW-0472">Membrane</keyword>
<name>A0A836CEW4_9STRA</name>
<dbReference type="GO" id="GO:0008324">
    <property type="term" value="F:monoatomic cation transmembrane transporter activity"/>
    <property type="evidence" value="ECO:0007669"/>
    <property type="project" value="InterPro"/>
</dbReference>
<proteinExistence type="predicted"/>
<sequence length="358" mass="38613">MMAEALHSSCDLANQGLLLQGLRSSATAPDSKHQYGYGKSLYFWSLVSALGTFYGGCGASLVHSLSKLFYFSSAMQLELVGPETWGVLAVSLAVDGYVLHRSVQQINATRKPGVSFLAHLKKVRDPATLSILFEDGAACLGVLTAAAGIGLSQYYQNPVYDALGGVVVAGLLGCVGYALANVSYGYLIGKSVDSDTVDGIYAILMARPGIENVKSVQSQYIGPYTFSYKAEIDFDGTYLAAQLIPHYESLFNDLKSASDPASELHVLLALYAEDVARVIEREVKAAEAAIRETYPEAAFIELEPDSSKTDKFAVEDFHLASFKSQEVQDVRKMMYKALNVTVSVKTKLPPRGGKGRAQ</sequence>
<accession>A0A836CEW4</accession>
<dbReference type="InterPro" id="IPR040177">
    <property type="entry name" value="SLC30A9"/>
</dbReference>
<dbReference type="OrthoDB" id="407410at2759"/>
<dbReference type="Proteomes" id="UP000664859">
    <property type="component" value="Unassembled WGS sequence"/>
</dbReference>
<feature type="transmembrane region" description="Helical" evidence="6">
    <location>
        <begin position="41"/>
        <end position="62"/>
    </location>
</feature>
<evidence type="ECO:0000256" key="4">
    <source>
        <dbReference type="ARBA" id="ARBA00022989"/>
    </source>
</evidence>
<dbReference type="InterPro" id="IPR027469">
    <property type="entry name" value="Cation_efflux_TMD_sf"/>
</dbReference>
<keyword evidence="2" id="KW-0813">Transport</keyword>
<dbReference type="EMBL" id="JAFCMP010000223">
    <property type="protein sequence ID" value="KAG5183252.1"/>
    <property type="molecule type" value="Genomic_DNA"/>
</dbReference>
<evidence type="ECO:0000256" key="1">
    <source>
        <dbReference type="ARBA" id="ARBA00004141"/>
    </source>
</evidence>
<dbReference type="GO" id="GO:0006882">
    <property type="term" value="P:intracellular zinc ion homeostasis"/>
    <property type="evidence" value="ECO:0007669"/>
    <property type="project" value="TreeGrafter"/>
</dbReference>
<keyword evidence="9" id="KW-1185">Reference proteome</keyword>
<evidence type="ECO:0000313" key="8">
    <source>
        <dbReference type="EMBL" id="KAG5183252.1"/>
    </source>
</evidence>
<dbReference type="GO" id="GO:0016020">
    <property type="term" value="C:membrane"/>
    <property type="evidence" value="ECO:0007669"/>
    <property type="project" value="UniProtKB-SubCell"/>
</dbReference>
<comment type="subcellular location">
    <subcellularLocation>
        <location evidence="1">Membrane</location>
        <topology evidence="1">Multi-pass membrane protein</topology>
    </subcellularLocation>
</comment>
<dbReference type="AlphaFoldDB" id="A0A836CEW4"/>
<protein>
    <submittedName>
        <fullName evidence="8">Cation efflux family-domain-containing protein</fullName>
    </submittedName>
</protein>
<evidence type="ECO:0000256" key="6">
    <source>
        <dbReference type="SAM" id="Phobius"/>
    </source>
</evidence>
<evidence type="ECO:0000256" key="2">
    <source>
        <dbReference type="ARBA" id="ARBA00022448"/>
    </source>
</evidence>
<comment type="caution">
    <text evidence="8">The sequence shown here is derived from an EMBL/GenBank/DDBJ whole genome shotgun (WGS) entry which is preliminary data.</text>
</comment>
<dbReference type="InterPro" id="IPR058533">
    <property type="entry name" value="Cation_efflux_TM"/>
</dbReference>
<keyword evidence="4 6" id="KW-1133">Transmembrane helix</keyword>
<evidence type="ECO:0000259" key="7">
    <source>
        <dbReference type="Pfam" id="PF01545"/>
    </source>
</evidence>
<evidence type="ECO:0000256" key="3">
    <source>
        <dbReference type="ARBA" id="ARBA00022692"/>
    </source>
</evidence>
<evidence type="ECO:0000256" key="5">
    <source>
        <dbReference type="ARBA" id="ARBA00023136"/>
    </source>
</evidence>
<dbReference type="Pfam" id="PF01545">
    <property type="entry name" value="Cation_efflux"/>
    <property type="match status" value="1"/>
</dbReference>
<dbReference type="GO" id="GO:0006829">
    <property type="term" value="P:zinc ion transport"/>
    <property type="evidence" value="ECO:0007669"/>
    <property type="project" value="InterPro"/>
</dbReference>
<dbReference type="Gene3D" id="1.20.1510.10">
    <property type="entry name" value="Cation efflux protein transmembrane domain"/>
    <property type="match status" value="1"/>
</dbReference>
<dbReference type="GO" id="GO:0005783">
    <property type="term" value="C:endoplasmic reticulum"/>
    <property type="evidence" value="ECO:0007669"/>
    <property type="project" value="TreeGrafter"/>
</dbReference>
<feature type="transmembrane region" description="Helical" evidence="6">
    <location>
        <begin position="131"/>
        <end position="156"/>
    </location>
</feature>
<dbReference type="PANTHER" id="PTHR13414:SF9">
    <property type="entry name" value="PROTON-COUPLED ZINC ANTIPORTER SLC30A9, MITOCHONDRIAL"/>
    <property type="match status" value="1"/>
</dbReference>
<gene>
    <name evidence="8" type="ORF">JKP88DRAFT_269006</name>
</gene>
<feature type="domain" description="Cation efflux protein transmembrane" evidence="7">
    <location>
        <begin position="1"/>
        <end position="187"/>
    </location>
</feature>
<evidence type="ECO:0000313" key="9">
    <source>
        <dbReference type="Proteomes" id="UP000664859"/>
    </source>
</evidence>
<keyword evidence="3 6" id="KW-0812">Transmembrane</keyword>